<dbReference type="PROSITE" id="PS50805">
    <property type="entry name" value="KRAB"/>
    <property type="match status" value="1"/>
</dbReference>
<feature type="non-terminal residue" evidence="2">
    <location>
        <position position="118"/>
    </location>
</feature>
<reference evidence="2 3" key="1">
    <citation type="submission" date="2017-12" db="EMBL/GenBank/DDBJ databases">
        <title>High-resolution comparative analysis of great ape genomes.</title>
        <authorList>
            <person name="Pollen A."/>
            <person name="Hastie A."/>
            <person name="Hormozdiari F."/>
            <person name="Dougherty M."/>
            <person name="Liu R."/>
            <person name="Chaisson M."/>
            <person name="Hoppe E."/>
            <person name="Hill C."/>
            <person name="Pang A."/>
            <person name="Hillier L."/>
            <person name="Baker C."/>
            <person name="Armstrong J."/>
            <person name="Shendure J."/>
            <person name="Paten B."/>
            <person name="Wilson R."/>
            <person name="Chao H."/>
            <person name="Schneider V."/>
            <person name="Ventura M."/>
            <person name="Kronenberg Z."/>
            <person name="Murali S."/>
            <person name="Gordon D."/>
            <person name="Cantsilieris S."/>
            <person name="Munson K."/>
            <person name="Nelson B."/>
            <person name="Raja A."/>
            <person name="Underwood J."/>
            <person name="Diekhans M."/>
            <person name="Fiddes I."/>
            <person name="Haussler D."/>
            <person name="Eichler E."/>
        </authorList>
    </citation>
    <scope>NUCLEOTIDE SEQUENCE [LARGE SCALE GENOMIC DNA]</scope>
    <source>
        <strain evidence="2">Yerkes chimp pedigree #C0471</strain>
    </source>
</reference>
<accession>A0A2J8Q7G6</accession>
<name>A0A2J8Q7G6_PANTR</name>
<dbReference type="GO" id="GO:0006355">
    <property type="term" value="P:regulation of DNA-templated transcription"/>
    <property type="evidence" value="ECO:0007669"/>
    <property type="project" value="InterPro"/>
</dbReference>
<organism evidence="2 3">
    <name type="scientific">Pan troglodytes</name>
    <name type="common">Chimpanzee</name>
    <dbReference type="NCBI Taxonomy" id="9598"/>
    <lineage>
        <taxon>Eukaryota</taxon>
        <taxon>Metazoa</taxon>
        <taxon>Chordata</taxon>
        <taxon>Craniata</taxon>
        <taxon>Vertebrata</taxon>
        <taxon>Euteleostomi</taxon>
        <taxon>Mammalia</taxon>
        <taxon>Eutheria</taxon>
        <taxon>Euarchontoglires</taxon>
        <taxon>Primates</taxon>
        <taxon>Haplorrhini</taxon>
        <taxon>Catarrhini</taxon>
        <taxon>Hominidae</taxon>
        <taxon>Pan</taxon>
    </lineage>
</organism>
<dbReference type="InterPro" id="IPR001909">
    <property type="entry name" value="KRAB"/>
</dbReference>
<evidence type="ECO:0000259" key="1">
    <source>
        <dbReference type="PROSITE" id="PS50805"/>
    </source>
</evidence>
<gene>
    <name evidence="2" type="ORF">CK820_G0041830</name>
</gene>
<evidence type="ECO:0000313" key="2">
    <source>
        <dbReference type="EMBL" id="PNI92184.1"/>
    </source>
</evidence>
<dbReference type="Proteomes" id="UP000236370">
    <property type="component" value="Unassembled WGS sequence"/>
</dbReference>
<feature type="domain" description="KRAB" evidence="1">
    <location>
        <begin position="1"/>
        <end position="43"/>
    </location>
</feature>
<proteinExistence type="predicted"/>
<protein>
    <submittedName>
        <fullName evidence="2">ZNF160 isoform 6</fullName>
    </submittedName>
</protein>
<evidence type="ECO:0000313" key="3">
    <source>
        <dbReference type="Proteomes" id="UP000236370"/>
    </source>
</evidence>
<comment type="caution">
    <text evidence="2">The sequence shown here is derived from an EMBL/GenBank/DDBJ whole genome shotgun (WGS) entry which is preliminary data.</text>
</comment>
<sequence>MLENYWNLVSLGLCHFDMNIISMLEEGKEPWTVKSCVKIARKPRMQECVKGVVTDIPPKCTIKDLLPKEKSSTEAVFHTVVLERHESPDIEDFSFKEPQKNVHDFECQWRDDTGNYKG</sequence>
<dbReference type="EMBL" id="NBAG03000069">
    <property type="protein sequence ID" value="PNI92184.1"/>
    <property type="molecule type" value="Genomic_DNA"/>
</dbReference>
<dbReference type="AlphaFoldDB" id="A0A2J8Q7G6"/>